<dbReference type="GO" id="GO:0004842">
    <property type="term" value="F:ubiquitin-protein transferase activity"/>
    <property type="evidence" value="ECO:0007669"/>
    <property type="project" value="InterPro"/>
</dbReference>
<organism evidence="3 4">
    <name type="scientific">Solanum commersonii</name>
    <name type="common">Commerson's wild potato</name>
    <name type="synonym">Commerson's nightshade</name>
    <dbReference type="NCBI Taxonomy" id="4109"/>
    <lineage>
        <taxon>Eukaryota</taxon>
        <taxon>Viridiplantae</taxon>
        <taxon>Streptophyta</taxon>
        <taxon>Embryophyta</taxon>
        <taxon>Tracheophyta</taxon>
        <taxon>Spermatophyta</taxon>
        <taxon>Magnoliopsida</taxon>
        <taxon>eudicotyledons</taxon>
        <taxon>Gunneridae</taxon>
        <taxon>Pentapetalae</taxon>
        <taxon>asterids</taxon>
        <taxon>lamiids</taxon>
        <taxon>Solanales</taxon>
        <taxon>Solanaceae</taxon>
        <taxon>Solanoideae</taxon>
        <taxon>Solaneae</taxon>
        <taxon>Solanum</taxon>
    </lineage>
</organism>
<dbReference type="InterPro" id="IPR001841">
    <property type="entry name" value="Znf_RING"/>
</dbReference>
<feature type="domain" description="RING-type" evidence="2">
    <location>
        <begin position="228"/>
        <end position="268"/>
    </location>
</feature>
<dbReference type="FunFam" id="3.30.40.10:FF:000226">
    <property type="entry name" value="E3 ubiquitin ligase BIG BROTHER"/>
    <property type="match status" value="1"/>
</dbReference>
<keyword evidence="1" id="KW-0863">Zinc-finger</keyword>
<proteinExistence type="predicted"/>
<gene>
    <name evidence="3" type="ORF">H5410_057653</name>
</gene>
<dbReference type="GO" id="GO:0048437">
    <property type="term" value="P:floral organ development"/>
    <property type="evidence" value="ECO:0007669"/>
    <property type="project" value="TreeGrafter"/>
</dbReference>
<dbReference type="InterPro" id="IPR013083">
    <property type="entry name" value="Znf_RING/FYVE/PHD"/>
</dbReference>
<reference evidence="3 4" key="1">
    <citation type="submission" date="2020-09" db="EMBL/GenBank/DDBJ databases">
        <title>De no assembly of potato wild relative species, Solanum commersonii.</title>
        <authorList>
            <person name="Cho K."/>
        </authorList>
    </citation>
    <scope>NUCLEOTIDE SEQUENCE [LARGE SCALE GENOMIC DNA]</scope>
    <source>
        <strain evidence="3">LZ3.2</strain>
        <tissue evidence="3">Leaf</tissue>
    </source>
</reference>
<dbReference type="Gene3D" id="3.30.40.10">
    <property type="entry name" value="Zinc/RING finger domain, C3HC4 (zinc finger)"/>
    <property type="match status" value="1"/>
</dbReference>
<dbReference type="GO" id="GO:0046621">
    <property type="term" value="P:negative regulation of organ growth"/>
    <property type="evidence" value="ECO:0007669"/>
    <property type="project" value="InterPro"/>
</dbReference>
<dbReference type="PANTHER" id="PTHR46400:SF5">
    <property type="entry name" value="RING-TYPE DOMAIN-CONTAINING PROTEIN"/>
    <property type="match status" value="1"/>
</dbReference>
<dbReference type="OrthoDB" id="9984778at2759"/>
<dbReference type="AlphaFoldDB" id="A0A9J5WQM8"/>
<accession>A0A9J5WQM8</accession>
<dbReference type="SUPFAM" id="SSF57850">
    <property type="entry name" value="RING/U-box"/>
    <property type="match status" value="1"/>
</dbReference>
<dbReference type="GO" id="GO:0008270">
    <property type="term" value="F:zinc ion binding"/>
    <property type="evidence" value="ECO:0007669"/>
    <property type="project" value="UniProtKB-KW"/>
</dbReference>
<dbReference type="GO" id="GO:0016567">
    <property type="term" value="P:protein ubiquitination"/>
    <property type="evidence" value="ECO:0007669"/>
    <property type="project" value="InterPro"/>
</dbReference>
<evidence type="ECO:0000313" key="4">
    <source>
        <dbReference type="Proteomes" id="UP000824120"/>
    </source>
</evidence>
<dbReference type="InterPro" id="IPR033276">
    <property type="entry name" value="BB"/>
</dbReference>
<comment type="caution">
    <text evidence="3">The sequence shown here is derived from an EMBL/GenBank/DDBJ whole genome shotgun (WGS) entry which is preliminary data.</text>
</comment>
<keyword evidence="4" id="KW-1185">Reference proteome</keyword>
<dbReference type="Proteomes" id="UP000824120">
    <property type="component" value="Chromosome 11"/>
</dbReference>
<sequence>MNWNQQTEIYYTNGAMPYNSIGSFMDFFGGVTYDHVNYIFADPPYAQESLYPSISTNPYKFGYSEAGSFSYYDYDHEYVVNDHVSGIEEHDRHLENPSTATVNVAANVHREEISGSNSLTNSVESVDLNDSQKALRRFSAVNVKRTSTTAFLKTISFGPRGQINTRDSEVVWQDSIDPDNMTYEELLELGEAVGTQSRGLSQDQISSLPVTKFKCGFFSRKKSRKERCVICQMEYKRKDQQVTLPCKHVYHACCGSRWLNINKACPICYSEVVINTSKR</sequence>
<evidence type="ECO:0000259" key="2">
    <source>
        <dbReference type="PROSITE" id="PS50089"/>
    </source>
</evidence>
<protein>
    <recommendedName>
        <fullName evidence="2">RING-type domain-containing protein</fullName>
    </recommendedName>
</protein>
<keyword evidence="1" id="KW-0479">Metal-binding</keyword>
<dbReference type="GO" id="GO:0031624">
    <property type="term" value="F:ubiquitin conjugating enzyme binding"/>
    <property type="evidence" value="ECO:0007669"/>
    <property type="project" value="TreeGrafter"/>
</dbReference>
<dbReference type="EMBL" id="JACXVP010000011">
    <property type="protein sequence ID" value="KAG5577519.1"/>
    <property type="molecule type" value="Genomic_DNA"/>
</dbReference>
<evidence type="ECO:0000256" key="1">
    <source>
        <dbReference type="PROSITE-ProRule" id="PRU00175"/>
    </source>
</evidence>
<dbReference type="PROSITE" id="PS50089">
    <property type="entry name" value="ZF_RING_2"/>
    <property type="match status" value="1"/>
</dbReference>
<dbReference type="PANTHER" id="PTHR46400">
    <property type="entry name" value="RING/U-BOX SUPERFAMILY PROTEIN"/>
    <property type="match status" value="1"/>
</dbReference>
<dbReference type="Pfam" id="PF13639">
    <property type="entry name" value="zf-RING_2"/>
    <property type="match status" value="1"/>
</dbReference>
<evidence type="ECO:0000313" key="3">
    <source>
        <dbReference type="EMBL" id="KAG5577519.1"/>
    </source>
</evidence>
<dbReference type="SMART" id="SM00184">
    <property type="entry name" value="RING"/>
    <property type="match status" value="1"/>
</dbReference>
<name>A0A9J5WQM8_SOLCO</name>
<keyword evidence="1" id="KW-0862">Zinc</keyword>